<dbReference type="InterPro" id="IPR050561">
    <property type="entry name" value="PTP"/>
</dbReference>
<dbReference type="PROSITE" id="PS50056">
    <property type="entry name" value="TYR_PHOSPHATASE_2"/>
    <property type="match status" value="1"/>
</dbReference>
<gene>
    <name evidence="2" type="primary">PTP4A1_5</name>
    <name evidence="2" type="ORF">HK100_011816</name>
</gene>
<evidence type="ECO:0000313" key="2">
    <source>
        <dbReference type="EMBL" id="KAJ3122844.1"/>
    </source>
</evidence>
<keyword evidence="3" id="KW-1185">Reference proteome</keyword>
<dbReference type="Gene3D" id="3.90.190.10">
    <property type="entry name" value="Protein tyrosine phosphatase superfamily"/>
    <property type="match status" value="1"/>
</dbReference>
<evidence type="ECO:0000313" key="3">
    <source>
        <dbReference type="Proteomes" id="UP001211907"/>
    </source>
</evidence>
<accession>A0AAD5T252</accession>
<protein>
    <submittedName>
        <fullName evidence="2">Protein tyrosine phosphatase type IVA 1</fullName>
    </submittedName>
</protein>
<dbReference type="SUPFAM" id="SSF52799">
    <property type="entry name" value="(Phosphotyrosine protein) phosphatases II"/>
    <property type="match status" value="1"/>
</dbReference>
<dbReference type="EMBL" id="JADGJH010000778">
    <property type="protein sequence ID" value="KAJ3122844.1"/>
    <property type="molecule type" value="Genomic_DNA"/>
</dbReference>
<organism evidence="2 3">
    <name type="scientific">Physocladia obscura</name>
    <dbReference type="NCBI Taxonomy" id="109957"/>
    <lineage>
        <taxon>Eukaryota</taxon>
        <taxon>Fungi</taxon>
        <taxon>Fungi incertae sedis</taxon>
        <taxon>Chytridiomycota</taxon>
        <taxon>Chytridiomycota incertae sedis</taxon>
        <taxon>Chytridiomycetes</taxon>
        <taxon>Chytridiales</taxon>
        <taxon>Chytriomycetaceae</taxon>
        <taxon>Physocladia</taxon>
    </lineage>
</organism>
<dbReference type="InterPro" id="IPR000387">
    <property type="entry name" value="Tyr_Pase_dom"/>
</dbReference>
<reference evidence="2" key="1">
    <citation type="submission" date="2020-05" db="EMBL/GenBank/DDBJ databases">
        <title>Phylogenomic resolution of chytrid fungi.</title>
        <authorList>
            <person name="Stajich J.E."/>
            <person name="Amses K."/>
            <person name="Simmons R."/>
            <person name="Seto K."/>
            <person name="Myers J."/>
            <person name="Bonds A."/>
            <person name="Quandt C.A."/>
            <person name="Barry K."/>
            <person name="Liu P."/>
            <person name="Grigoriev I."/>
            <person name="Longcore J.E."/>
            <person name="James T.Y."/>
        </authorList>
    </citation>
    <scope>NUCLEOTIDE SEQUENCE</scope>
    <source>
        <strain evidence="2">JEL0513</strain>
    </source>
</reference>
<evidence type="ECO:0000259" key="1">
    <source>
        <dbReference type="PROSITE" id="PS50056"/>
    </source>
</evidence>
<dbReference type="PANTHER" id="PTHR23339">
    <property type="entry name" value="TYROSINE SPECIFIC PROTEIN PHOSPHATASE AND DUAL SPECIFICITY PROTEIN PHOSPHATASE"/>
    <property type="match status" value="1"/>
</dbReference>
<sequence>MGSTFKPKHSLIETESLPLRILITDCPPSAALLAEFYVPVFAELGVSHVIRLCEPTYDPQILSDAGVVVVDSMAFQDGTAPPQNIVTEYRAFIETILEKSQSTPAPGTSDSLNAMPRNYRNTTSTHQKPTIAVHCTSGIGRAPIFAVIPLIDFGMDRVEAVEFVRAKRCGAFNRIQIDWIMDERAGLAPKKKKQIPSLEDFFGTNSGGSNHNILRHSVGNNRGSVPSVSSNNISVGQKSGSLFSGLFGKKI</sequence>
<comment type="caution">
    <text evidence="2">The sequence shown here is derived from an EMBL/GenBank/DDBJ whole genome shotgun (WGS) entry which is preliminary data.</text>
</comment>
<dbReference type="InterPro" id="IPR029021">
    <property type="entry name" value="Prot-tyrosine_phosphatase-like"/>
</dbReference>
<dbReference type="AlphaFoldDB" id="A0AAD5T252"/>
<proteinExistence type="predicted"/>
<dbReference type="Proteomes" id="UP001211907">
    <property type="component" value="Unassembled WGS sequence"/>
</dbReference>
<feature type="domain" description="Tyrosine specific protein phosphatases" evidence="1">
    <location>
        <begin position="117"/>
        <end position="173"/>
    </location>
</feature>
<name>A0AAD5T252_9FUNG</name>